<dbReference type="EnsemblMetazoa" id="GPPI033572-RA">
    <property type="protein sequence ID" value="GPPI033572-PA"/>
    <property type="gene ID" value="GPPI033572"/>
</dbReference>
<keyword evidence="1" id="KW-0812">Transmembrane</keyword>
<proteinExistence type="predicted"/>
<dbReference type="AlphaFoldDB" id="A0A1B0BL55"/>
<dbReference type="EMBL" id="JXJN01016216">
    <property type="status" value="NOT_ANNOTATED_CDS"/>
    <property type="molecule type" value="Genomic_DNA"/>
</dbReference>
<dbReference type="VEuPathDB" id="VectorBase:GPPI033572"/>
<feature type="transmembrane region" description="Helical" evidence="1">
    <location>
        <begin position="46"/>
        <end position="64"/>
    </location>
</feature>
<accession>A0A1B0BL55</accession>
<dbReference type="STRING" id="67801.A0A1B0BL55"/>
<reference evidence="3" key="1">
    <citation type="submission" date="2015-01" db="EMBL/GenBank/DDBJ databases">
        <authorList>
            <person name="Aksoy S."/>
            <person name="Warren W."/>
            <person name="Wilson R.K."/>
        </authorList>
    </citation>
    <scope>NUCLEOTIDE SEQUENCE [LARGE SCALE GENOMIC DNA]</scope>
    <source>
        <strain evidence="3">IAEA</strain>
    </source>
</reference>
<dbReference type="Proteomes" id="UP000092460">
    <property type="component" value="Unassembled WGS sequence"/>
</dbReference>
<evidence type="ECO:0000313" key="2">
    <source>
        <dbReference type="EnsemblMetazoa" id="GPPI033572-PA"/>
    </source>
</evidence>
<name>A0A1B0BL55_9MUSC</name>
<keyword evidence="1" id="KW-1133">Transmembrane helix</keyword>
<reference evidence="2" key="2">
    <citation type="submission" date="2020-05" db="UniProtKB">
        <authorList>
            <consortium name="EnsemblMetazoa"/>
        </authorList>
    </citation>
    <scope>IDENTIFICATION</scope>
    <source>
        <strain evidence="2">IAEA</strain>
    </source>
</reference>
<keyword evidence="1" id="KW-0472">Membrane</keyword>
<evidence type="ECO:0000313" key="3">
    <source>
        <dbReference type="Proteomes" id="UP000092460"/>
    </source>
</evidence>
<sequence length="90" mass="10070">MRSAVKMDPQLAETNVLSSSTSLTLVTLPALIITQKSPENIFVEYVSLYFMAFALVVAKVANILQSLDWSLLSPDLLFLKQYFNFVVPEV</sequence>
<protein>
    <submittedName>
        <fullName evidence="2">Uncharacterized protein</fullName>
    </submittedName>
</protein>
<keyword evidence="3" id="KW-1185">Reference proteome</keyword>
<evidence type="ECO:0000256" key="1">
    <source>
        <dbReference type="SAM" id="Phobius"/>
    </source>
</evidence>
<organism evidence="2 3">
    <name type="scientific">Glossina palpalis gambiensis</name>
    <dbReference type="NCBI Taxonomy" id="67801"/>
    <lineage>
        <taxon>Eukaryota</taxon>
        <taxon>Metazoa</taxon>
        <taxon>Ecdysozoa</taxon>
        <taxon>Arthropoda</taxon>
        <taxon>Hexapoda</taxon>
        <taxon>Insecta</taxon>
        <taxon>Pterygota</taxon>
        <taxon>Neoptera</taxon>
        <taxon>Endopterygota</taxon>
        <taxon>Diptera</taxon>
        <taxon>Brachycera</taxon>
        <taxon>Muscomorpha</taxon>
        <taxon>Hippoboscoidea</taxon>
        <taxon>Glossinidae</taxon>
        <taxon>Glossina</taxon>
    </lineage>
</organism>